<name>A0ACD6ARQ8_AVESA</name>
<protein>
    <submittedName>
        <fullName evidence="1">Uncharacterized protein</fullName>
    </submittedName>
</protein>
<sequence length="310" mass="34581">MGFKQSEHEHAIYRHITGDEILLIGVYVDDLIITGSSKGAIERFKDEMKTEFQMSDLGLLSFYLGIEVQQHGDGISLCQAHYASRILQLGGMEGCNPAHTPMEERLKLSRESTAKEVDATKYRQIVGSLRYLVHTRPDLAFAVGFVSRFMERPTVEHMPAVKRILRYVAGTTHYGLHYWRKTKEAQLIGYSDSDLAGDIDTRKSTSGTLFFLGNNLVSWQSLKQRVVAQSSCEAEYVAATTAATQGIWLARLLGELLGRKAETVELMVDSKSALALAKNPVFHERSKHIDIRRRHRLVALPPAAAAAPPV</sequence>
<accession>A0ACD6ARQ8</accession>
<dbReference type="EnsemblPlants" id="AVESA.00010b.r2.UnG1451280.1">
    <property type="protein sequence ID" value="AVESA.00010b.r2.UnG1451280.1.CDS"/>
    <property type="gene ID" value="AVESA.00010b.r2.UnG1451280"/>
</dbReference>
<proteinExistence type="predicted"/>
<evidence type="ECO:0000313" key="2">
    <source>
        <dbReference type="Proteomes" id="UP001732700"/>
    </source>
</evidence>
<reference evidence="1" key="1">
    <citation type="submission" date="2025-09" db="UniProtKB">
        <authorList>
            <consortium name="EnsemblPlants"/>
        </authorList>
    </citation>
    <scope>IDENTIFICATION</scope>
</reference>
<keyword evidence="2" id="KW-1185">Reference proteome</keyword>
<evidence type="ECO:0000313" key="1">
    <source>
        <dbReference type="EnsemblPlants" id="AVESA.00010b.r2.UnG1451280.1.CDS"/>
    </source>
</evidence>
<organism evidence="1 2">
    <name type="scientific">Avena sativa</name>
    <name type="common">Oat</name>
    <dbReference type="NCBI Taxonomy" id="4498"/>
    <lineage>
        <taxon>Eukaryota</taxon>
        <taxon>Viridiplantae</taxon>
        <taxon>Streptophyta</taxon>
        <taxon>Embryophyta</taxon>
        <taxon>Tracheophyta</taxon>
        <taxon>Spermatophyta</taxon>
        <taxon>Magnoliopsida</taxon>
        <taxon>Liliopsida</taxon>
        <taxon>Poales</taxon>
        <taxon>Poaceae</taxon>
        <taxon>BOP clade</taxon>
        <taxon>Pooideae</taxon>
        <taxon>Poodae</taxon>
        <taxon>Poeae</taxon>
        <taxon>Poeae Chloroplast Group 1 (Aveneae type)</taxon>
        <taxon>Aveninae</taxon>
        <taxon>Avena</taxon>
    </lineage>
</organism>
<dbReference type="Proteomes" id="UP001732700">
    <property type="component" value="Unassembled WGS sequence"/>
</dbReference>